<dbReference type="Proteomes" id="UP001304813">
    <property type="component" value="Segment"/>
</dbReference>
<keyword evidence="2" id="KW-1185">Reference proteome</keyword>
<reference evidence="1 2" key="1">
    <citation type="submission" date="2023-09" db="EMBL/GenBank/DDBJ databases">
        <title>Analysis of phage genome (vB_Yru_GN1) of the bacterium (Yersinia ruckeri).</title>
        <authorList>
            <person name="Ganjoor M.S."/>
            <person name="Bouzari M."/>
            <person name="Soleimani-Delfan A."/>
        </authorList>
    </citation>
    <scope>NUCLEOTIDE SEQUENCE [LARGE SCALE GENOMIC DNA]</scope>
    <source>
        <strain evidence="2">vB_Yru_GN1</strain>
    </source>
</reference>
<name>A0AA86M7N9_9CAUD</name>
<accession>A0AA86M7N9</accession>
<evidence type="ECO:0000313" key="1">
    <source>
        <dbReference type="EMBL" id="BES79812.1"/>
    </source>
</evidence>
<organism evidence="1 2">
    <name type="scientific">Yersinia phage vB_Yru_GN1</name>
    <dbReference type="NCBI Taxonomy" id="3074381"/>
    <lineage>
        <taxon>Viruses</taxon>
        <taxon>Duplodnaviria</taxon>
        <taxon>Heunggongvirae</taxon>
        <taxon>Uroviricota</taxon>
        <taxon>Caudoviricetes</taxon>
        <taxon>Caudoviricetes incertae sedis</taxon>
        <taxon>Sepahanvirus</taxon>
        <taxon>Sepahanvirus vB-Yru-GN1</taxon>
    </lineage>
</organism>
<proteinExistence type="predicted"/>
<sequence length="251" mass="28464">MNTHEIQSEKSGRNCQYLVVDQLPSHFRSYNVDKVFVRGLFFDESLALSQYIGNMVTPNYTQLKAIYSDVIRGIEIDELEIVDFIVLVIISSIYTIDDFGWSPNVRCCHHDDEGNACSGIINDKILLDDFDFVDPAPLVQSLPIPLKIDGVDIDVVPITVGGMVAKEAYQEEHPEVNKKLVNLASIIKSTDYPSLDDKINFIKFCRSKDLKDLQMIDSEIHIRLNPIEKKCPVCKKVNKLNIGLTKIRSYP</sequence>
<protein>
    <submittedName>
        <fullName evidence="1">Uncharacterized protein</fullName>
    </submittedName>
</protein>
<evidence type="ECO:0000313" key="2">
    <source>
        <dbReference type="Proteomes" id="UP001304813"/>
    </source>
</evidence>
<dbReference type="EMBL" id="LC779065">
    <property type="protein sequence ID" value="BES79812.1"/>
    <property type="molecule type" value="Genomic_DNA"/>
</dbReference>